<keyword evidence="2" id="KW-1185">Reference proteome</keyword>
<name>A0A183IDU2_9BILA</name>
<gene>
    <name evidence="1" type="ORF">SBAD_LOCUS1786</name>
</gene>
<organism evidence="3">
    <name type="scientific">Soboliphyme baturini</name>
    <dbReference type="NCBI Taxonomy" id="241478"/>
    <lineage>
        <taxon>Eukaryota</taxon>
        <taxon>Metazoa</taxon>
        <taxon>Ecdysozoa</taxon>
        <taxon>Nematoda</taxon>
        <taxon>Enoplea</taxon>
        <taxon>Dorylaimia</taxon>
        <taxon>Dioctophymatida</taxon>
        <taxon>Dioctophymatoidea</taxon>
        <taxon>Soboliphymatidae</taxon>
        <taxon>Soboliphyme</taxon>
    </lineage>
</organism>
<protein>
    <submittedName>
        <fullName evidence="3">Transposase</fullName>
    </submittedName>
</protein>
<reference evidence="1 2" key="2">
    <citation type="submission" date="2018-11" db="EMBL/GenBank/DDBJ databases">
        <authorList>
            <consortium name="Pathogen Informatics"/>
        </authorList>
    </citation>
    <scope>NUCLEOTIDE SEQUENCE [LARGE SCALE GENOMIC DNA]</scope>
</reference>
<evidence type="ECO:0000313" key="3">
    <source>
        <dbReference type="WBParaSite" id="SBAD_0000187401-mRNA-1"/>
    </source>
</evidence>
<dbReference type="AlphaFoldDB" id="A0A183IDU2"/>
<evidence type="ECO:0000313" key="2">
    <source>
        <dbReference type="Proteomes" id="UP000270296"/>
    </source>
</evidence>
<sequence length="83" mass="9631">MERLYQDLGRPRFEVDDSKPRRMAAVLHPARFDSVYQEDRLEQVLSFMLPMFRFWIVARKGAPGSTTNAYSCCENAVDRNLGC</sequence>
<evidence type="ECO:0000313" key="1">
    <source>
        <dbReference type="EMBL" id="VDO95488.1"/>
    </source>
</evidence>
<dbReference type="EMBL" id="UZAM01006953">
    <property type="protein sequence ID" value="VDO95488.1"/>
    <property type="molecule type" value="Genomic_DNA"/>
</dbReference>
<proteinExistence type="predicted"/>
<dbReference type="Proteomes" id="UP000270296">
    <property type="component" value="Unassembled WGS sequence"/>
</dbReference>
<dbReference type="WBParaSite" id="SBAD_0000187401-mRNA-1">
    <property type="protein sequence ID" value="SBAD_0000187401-mRNA-1"/>
    <property type="gene ID" value="SBAD_0000187401"/>
</dbReference>
<accession>A0A183IDU2</accession>
<reference evidence="3" key="1">
    <citation type="submission" date="2016-06" db="UniProtKB">
        <authorList>
            <consortium name="WormBaseParasite"/>
        </authorList>
    </citation>
    <scope>IDENTIFICATION</scope>
</reference>